<evidence type="ECO:0000313" key="2">
    <source>
        <dbReference type="Proteomes" id="UP000000493"/>
    </source>
</evidence>
<dbReference type="AlphaFoldDB" id="A0A7U4E6W1"/>
<protein>
    <submittedName>
        <fullName evidence="1">Uncharacterized protein</fullName>
    </submittedName>
</protein>
<gene>
    <name evidence="1" type="ordered locus">Runsl_3304</name>
</gene>
<organism evidence="1 2">
    <name type="scientific">Runella slithyformis (strain ATCC 29530 / DSM 19594 / LMG 11500 / NCIMB 11436 / LSU 4)</name>
    <dbReference type="NCBI Taxonomy" id="761193"/>
    <lineage>
        <taxon>Bacteria</taxon>
        <taxon>Pseudomonadati</taxon>
        <taxon>Bacteroidota</taxon>
        <taxon>Cytophagia</taxon>
        <taxon>Cytophagales</taxon>
        <taxon>Spirosomataceae</taxon>
        <taxon>Runella</taxon>
    </lineage>
</organism>
<reference evidence="1 2" key="2">
    <citation type="journal article" date="2012" name="Stand. Genomic Sci.">
        <title>Complete genome sequence of the aquatic bacterium Runella slithyformis type strain (LSU 4(T)).</title>
        <authorList>
            <person name="Copeland A."/>
            <person name="Zhang X."/>
            <person name="Misra M."/>
            <person name="Lapidus A."/>
            <person name="Nolan M."/>
            <person name="Lucas S."/>
            <person name="Deshpande S."/>
            <person name="Cheng J.F."/>
            <person name="Tapia R."/>
            <person name="Goodwin L.A."/>
            <person name="Pitluck S."/>
            <person name="Liolios K."/>
            <person name="Pagani I."/>
            <person name="Ivanova N."/>
            <person name="Mikhailova N."/>
            <person name="Pati A."/>
            <person name="Chen A."/>
            <person name="Palaniappan K."/>
            <person name="Land M."/>
            <person name="Hauser L."/>
            <person name="Pan C."/>
            <person name="Jeffries C.D."/>
            <person name="Detter J.C."/>
            <person name="Brambilla E.M."/>
            <person name="Rohde M."/>
            <person name="Djao O.D."/>
            <person name="Goker M."/>
            <person name="Sikorski J."/>
            <person name="Tindall B.J."/>
            <person name="Woyke T."/>
            <person name="Bristow J."/>
            <person name="Eisen J.A."/>
            <person name="Markowitz V."/>
            <person name="Hugenholtz P."/>
            <person name="Kyrpides N.C."/>
            <person name="Klenk H.P."/>
            <person name="Mavromatis K."/>
        </authorList>
    </citation>
    <scope>NUCLEOTIDE SEQUENCE [LARGE SCALE GENOMIC DNA]</scope>
    <source>
        <strain evidence="2">ATCC 29530 / DSM 19594 / LMG 11500 / NCIMB 11436 / LSU 4</strain>
    </source>
</reference>
<proteinExistence type="predicted"/>
<evidence type="ECO:0000313" key="1">
    <source>
        <dbReference type="EMBL" id="AEI49678.1"/>
    </source>
</evidence>
<name>A0A7U4E6W1_RUNSL</name>
<dbReference type="EMBL" id="CP002859">
    <property type="protein sequence ID" value="AEI49678.1"/>
    <property type="molecule type" value="Genomic_DNA"/>
</dbReference>
<keyword evidence="2" id="KW-1185">Reference proteome</keyword>
<reference evidence="2" key="1">
    <citation type="submission" date="2011-06" db="EMBL/GenBank/DDBJ databases">
        <title>The complete genome of chromosome of Runella slithyformis DSM 19594.</title>
        <authorList>
            <consortium name="US DOE Joint Genome Institute (JGI-PGF)"/>
            <person name="Lucas S."/>
            <person name="Han J."/>
            <person name="Lapidus A."/>
            <person name="Bruce D."/>
            <person name="Goodwin L."/>
            <person name="Pitluck S."/>
            <person name="Peters L."/>
            <person name="Kyrpides N."/>
            <person name="Mavromatis K."/>
            <person name="Ivanova N."/>
            <person name="Ovchinnikova G."/>
            <person name="Zhang X."/>
            <person name="Misra M."/>
            <person name="Detter J.C."/>
            <person name="Tapia R."/>
            <person name="Han C."/>
            <person name="Land M."/>
            <person name="Hauser L."/>
            <person name="Markowitz V."/>
            <person name="Cheng J.-F."/>
            <person name="Hugenholtz P."/>
            <person name="Woyke T."/>
            <person name="Wu D."/>
            <person name="Tindall B."/>
            <person name="Faehrich R."/>
            <person name="Brambilla E."/>
            <person name="Klenk H.-P."/>
            <person name="Eisen J.A."/>
        </authorList>
    </citation>
    <scope>NUCLEOTIDE SEQUENCE [LARGE SCALE GENOMIC DNA]</scope>
    <source>
        <strain evidence="2">ATCC 29530 / DSM 19594 / LMG 11500 / NCIMB 11436 / LSU 4</strain>
    </source>
</reference>
<accession>A0A7U4E6W1</accession>
<dbReference type="KEGG" id="rsi:Runsl_3304"/>
<sequence length="37" mass="4265">MESPLLITKGLNNQMFNPFVINNKGKNDFNRLNLSEL</sequence>
<dbReference type="Proteomes" id="UP000000493">
    <property type="component" value="Chromosome"/>
</dbReference>